<name>A0A2R8C215_9RHOB</name>
<dbReference type="Proteomes" id="UP000244912">
    <property type="component" value="Unassembled WGS sequence"/>
</dbReference>
<evidence type="ECO:0000313" key="2">
    <source>
        <dbReference type="Proteomes" id="UP000244912"/>
    </source>
</evidence>
<gene>
    <name evidence="1" type="ORF">PAA8504_04267</name>
</gene>
<protein>
    <submittedName>
        <fullName evidence="1">Uncharacterized protein</fullName>
    </submittedName>
</protein>
<reference evidence="2" key="1">
    <citation type="submission" date="2018-03" db="EMBL/GenBank/DDBJ databases">
        <authorList>
            <person name="Rodrigo-Torres L."/>
            <person name="Arahal R. D."/>
            <person name="Lucena T."/>
        </authorList>
    </citation>
    <scope>NUCLEOTIDE SEQUENCE [LARGE SCALE GENOMIC DNA]</scope>
    <source>
        <strain evidence="2">CECT 8504</strain>
    </source>
</reference>
<sequence length="372" mass="41660">MESLRRQTHATVQETGRILIRGSACCSPELSAHRGRRDAVEARCRGAQTGRQGRCGAAGGRQGQWGCLCGGTGAGGRGDPGGREHRLARDCRRAERPRDQDATRRAVALVGCAELARSLAQKDRLLRKAAALAAVCYRTCGRNWRRNEDNSWRHLYRPLDLEHPIPKLPPGGLRILPISGEPYLPFLRFSEEDRREIDRWLYNRAENSHLPFRHRERAMLRFQRMRSLQKFASVHASVTNHFNQNRSLSSRNILQARPDRRSRRVALSLRRLMVGPTALSETVSNLSDTTLGARPDVAAVRRLVRAGPTLRVHCAAPIHPRTALPPSSMSEGETACATFFIGAKRTRKRGARRLFRGHCDSCPKAFPRLPTG</sequence>
<dbReference type="AlphaFoldDB" id="A0A2R8C215"/>
<dbReference type="EMBL" id="ONZF01000019">
    <property type="protein sequence ID" value="SPJ26409.1"/>
    <property type="molecule type" value="Genomic_DNA"/>
</dbReference>
<evidence type="ECO:0000313" key="1">
    <source>
        <dbReference type="EMBL" id="SPJ26409.1"/>
    </source>
</evidence>
<proteinExistence type="predicted"/>
<keyword evidence="2" id="KW-1185">Reference proteome</keyword>
<accession>A0A2R8C215</accession>
<organism evidence="1 2">
    <name type="scientific">Palleronia abyssalis</name>
    <dbReference type="NCBI Taxonomy" id="1501240"/>
    <lineage>
        <taxon>Bacteria</taxon>
        <taxon>Pseudomonadati</taxon>
        <taxon>Pseudomonadota</taxon>
        <taxon>Alphaproteobacteria</taxon>
        <taxon>Rhodobacterales</taxon>
        <taxon>Roseobacteraceae</taxon>
        <taxon>Palleronia</taxon>
    </lineage>
</organism>